<evidence type="ECO:0000313" key="3">
    <source>
        <dbReference type="Proteomes" id="UP000320048"/>
    </source>
</evidence>
<reference evidence="2 3" key="1">
    <citation type="journal article" date="2019" name="Nat. Microbiol.">
        <title>Mediterranean grassland soil C-N compound turnover is dependent on rainfall and depth, and is mediated by genomically divergent microorganisms.</title>
        <authorList>
            <person name="Diamond S."/>
            <person name="Andeer P.F."/>
            <person name="Li Z."/>
            <person name="Crits-Christoph A."/>
            <person name="Burstein D."/>
            <person name="Anantharaman K."/>
            <person name="Lane K.R."/>
            <person name="Thomas B.C."/>
            <person name="Pan C."/>
            <person name="Northen T.R."/>
            <person name="Banfield J.F."/>
        </authorList>
    </citation>
    <scope>NUCLEOTIDE SEQUENCE [LARGE SCALE GENOMIC DNA]</scope>
    <source>
        <strain evidence="2">NP_7</strain>
    </source>
</reference>
<protein>
    <recommendedName>
        <fullName evidence="1">YkoP-like domain-containing protein</fullName>
    </recommendedName>
</protein>
<gene>
    <name evidence="2" type="ORF">E6H04_05550</name>
</gene>
<dbReference type="InterPro" id="IPR054467">
    <property type="entry name" value="YkoP-like_dom"/>
</dbReference>
<dbReference type="EMBL" id="VBAO01000144">
    <property type="protein sequence ID" value="TMI82058.1"/>
    <property type="molecule type" value="Genomic_DNA"/>
</dbReference>
<accession>A0A537JET0</accession>
<dbReference type="Pfam" id="PF22790">
    <property type="entry name" value="YkoP"/>
    <property type="match status" value="1"/>
</dbReference>
<sequence length="204" mass="23994">MPDRRHALRRDRGRPVTRWSDWLEDWFDRRYAIRPIGGGGYIIRLGLIRYRGPARVFRDGTVLRRGDLVGEVHVDNRRAAGLHEGRKAGFRYRREVFRALPVLAQELRTRPEYQPIQAVGGPSLFWEEATLAGFEHWPLPKFTRWWLALWERFLLARYHPLGRARLAEGSRTELRQIWMTRRTLLERYGREGTARPALGPGETA</sequence>
<proteinExistence type="predicted"/>
<dbReference type="Proteomes" id="UP000320048">
    <property type="component" value="Unassembled WGS sequence"/>
</dbReference>
<dbReference type="AlphaFoldDB" id="A0A537JET0"/>
<evidence type="ECO:0000313" key="2">
    <source>
        <dbReference type="EMBL" id="TMI82058.1"/>
    </source>
</evidence>
<feature type="domain" description="YkoP-like" evidence="1">
    <location>
        <begin position="21"/>
        <end position="188"/>
    </location>
</feature>
<name>A0A537JET0_9BACT</name>
<comment type="caution">
    <text evidence="2">The sequence shown here is derived from an EMBL/GenBank/DDBJ whole genome shotgun (WGS) entry which is preliminary data.</text>
</comment>
<evidence type="ECO:0000259" key="1">
    <source>
        <dbReference type="Pfam" id="PF22790"/>
    </source>
</evidence>
<organism evidence="2 3">
    <name type="scientific">Candidatus Segetimicrobium genomatis</name>
    <dbReference type="NCBI Taxonomy" id="2569760"/>
    <lineage>
        <taxon>Bacteria</taxon>
        <taxon>Bacillati</taxon>
        <taxon>Candidatus Sysuimicrobiota</taxon>
        <taxon>Candidatus Sysuimicrobiia</taxon>
        <taxon>Candidatus Sysuimicrobiales</taxon>
        <taxon>Candidatus Segetimicrobiaceae</taxon>
        <taxon>Candidatus Segetimicrobium</taxon>
    </lineage>
</organism>